<dbReference type="Pfam" id="PF00089">
    <property type="entry name" value="Trypsin"/>
    <property type="match status" value="1"/>
</dbReference>
<evidence type="ECO:0000313" key="5">
    <source>
        <dbReference type="Proteomes" id="UP000590647"/>
    </source>
</evidence>
<comment type="similarity">
    <text evidence="1">Belongs to the peptidase S1 family.</text>
</comment>
<dbReference type="PANTHER" id="PTHR24276">
    <property type="entry name" value="POLYSERASE-RELATED"/>
    <property type="match status" value="1"/>
</dbReference>
<dbReference type="PROSITE" id="PS50240">
    <property type="entry name" value="TRYPSIN_DOM"/>
    <property type="match status" value="1"/>
</dbReference>
<evidence type="ECO:0000256" key="2">
    <source>
        <dbReference type="ARBA" id="ARBA00023157"/>
    </source>
</evidence>
<keyword evidence="5" id="KW-1185">Reference proteome</keyword>
<organism evidence="4 5">
    <name type="scientific">Streptomyces caelestis</name>
    <dbReference type="NCBI Taxonomy" id="36816"/>
    <lineage>
        <taxon>Bacteria</taxon>
        <taxon>Bacillati</taxon>
        <taxon>Actinomycetota</taxon>
        <taxon>Actinomycetes</taxon>
        <taxon>Kitasatosporales</taxon>
        <taxon>Streptomycetaceae</taxon>
        <taxon>Streptomyces</taxon>
    </lineage>
</organism>
<feature type="domain" description="Peptidase S1" evidence="3">
    <location>
        <begin position="38"/>
        <end position="250"/>
    </location>
</feature>
<gene>
    <name evidence="4" type="ORF">HDA41_000222</name>
</gene>
<dbReference type="SUPFAM" id="SSF50494">
    <property type="entry name" value="Trypsin-like serine proteases"/>
    <property type="match status" value="1"/>
</dbReference>
<keyword evidence="2" id="KW-1015">Disulfide bond</keyword>
<dbReference type="Gene3D" id="2.40.10.10">
    <property type="entry name" value="Trypsin-like serine proteases"/>
    <property type="match status" value="1"/>
</dbReference>
<accession>A0A7W9GY77</accession>
<proteinExistence type="inferred from homology"/>
<dbReference type="PRINTS" id="PR00722">
    <property type="entry name" value="CHYMOTRYPSIN"/>
</dbReference>
<dbReference type="RefSeq" id="WP_184979763.1">
    <property type="nucleotide sequence ID" value="NZ_JACHNE010000001.1"/>
</dbReference>
<reference evidence="4 5" key="1">
    <citation type="submission" date="2020-08" db="EMBL/GenBank/DDBJ databases">
        <title>Sequencing the genomes of 1000 actinobacteria strains.</title>
        <authorList>
            <person name="Klenk H.-P."/>
        </authorList>
    </citation>
    <scope>NUCLEOTIDE SEQUENCE [LARGE SCALE GENOMIC DNA]</scope>
    <source>
        <strain evidence="4 5">DSM 40084</strain>
    </source>
</reference>
<dbReference type="SMART" id="SM00020">
    <property type="entry name" value="Tryp_SPc"/>
    <property type="match status" value="1"/>
</dbReference>
<evidence type="ECO:0000256" key="1">
    <source>
        <dbReference type="ARBA" id="ARBA00007664"/>
    </source>
</evidence>
<comment type="caution">
    <text evidence="4">The sequence shown here is derived from an EMBL/GenBank/DDBJ whole genome shotgun (WGS) entry which is preliminary data.</text>
</comment>
<dbReference type="GO" id="GO:0004252">
    <property type="term" value="F:serine-type endopeptidase activity"/>
    <property type="evidence" value="ECO:0007669"/>
    <property type="project" value="InterPro"/>
</dbReference>
<dbReference type="AlphaFoldDB" id="A0A7W9GY77"/>
<evidence type="ECO:0000259" key="3">
    <source>
        <dbReference type="PROSITE" id="PS50240"/>
    </source>
</evidence>
<dbReference type="InterPro" id="IPR050430">
    <property type="entry name" value="Peptidase_S1"/>
</dbReference>
<dbReference type="InterPro" id="IPR001314">
    <property type="entry name" value="Peptidase_S1A"/>
</dbReference>
<dbReference type="InterPro" id="IPR009003">
    <property type="entry name" value="Peptidase_S1_PA"/>
</dbReference>
<dbReference type="InterPro" id="IPR043504">
    <property type="entry name" value="Peptidase_S1_PA_chymotrypsin"/>
</dbReference>
<dbReference type="PANTHER" id="PTHR24276:SF91">
    <property type="entry name" value="AT26814P-RELATED"/>
    <property type="match status" value="1"/>
</dbReference>
<dbReference type="GO" id="GO:0006508">
    <property type="term" value="P:proteolysis"/>
    <property type="evidence" value="ECO:0007669"/>
    <property type="project" value="InterPro"/>
</dbReference>
<dbReference type="EMBL" id="JACHNE010000001">
    <property type="protein sequence ID" value="MBB5792258.1"/>
    <property type="molecule type" value="Genomic_DNA"/>
</dbReference>
<protein>
    <recommendedName>
        <fullName evidence="3">Peptidase S1 domain-containing protein</fullName>
    </recommendedName>
</protein>
<dbReference type="Proteomes" id="UP000590647">
    <property type="component" value="Unassembled WGS sequence"/>
</dbReference>
<dbReference type="InterPro" id="IPR001254">
    <property type="entry name" value="Trypsin_dom"/>
</dbReference>
<sequence length="251" mass="26899">MQALPAFLTRPGRLLIAVFATVVACVLVVGHAPRAQAVYGGGEASQQRGAAQLWLGPDTNVNSDKDFICSASVISSRWILTAKHCLKDRGYPAAGRLWIRAGHLALAKGERRQVAEYHVTEHNDLAALRLVSPLPSSVKPNELINRGITPGVGSHLAVSGWGRTNDDAPQPSQKLKVCSMKTDRLEDGSSSWIWANEDTGHPLKGDSGGPVLLGSKQVGLISAFVNFSFQGRFVSLGSADVRDWIRQTTGV</sequence>
<name>A0A7W9GY77_9ACTN</name>
<evidence type="ECO:0000313" key="4">
    <source>
        <dbReference type="EMBL" id="MBB5792258.1"/>
    </source>
</evidence>